<proteinExistence type="predicted"/>
<gene>
    <name evidence="2" type="ORF">V6N12_045240</name>
</gene>
<reference evidence="2 3" key="1">
    <citation type="journal article" date="2024" name="G3 (Bethesda)">
        <title>Genome assembly of Hibiscus sabdariffa L. provides insights into metabolisms of medicinal natural products.</title>
        <authorList>
            <person name="Kim T."/>
        </authorList>
    </citation>
    <scope>NUCLEOTIDE SEQUENCE [LARGE SCALE GENOMIC DNA]</scope>
    <source>
        <strain evidence="2">TK-2024</strain>
        <tissue evidence="2">Old leaves</tissue>
    </source>
</reference>
<evidence type="ECO:0000313" key="3">
    <source>
        <dbReference type="Proteomes" id="UP001472677"/>
    </source>
</evidence>
<evidence type="ECO:0000256" key="1">
    <source>
        <dbReference type="SAM" id="MobiDB-lite"/>
    </source>
</evidence>
<organism evidence="2 3">
    <name type="scientific">Hibiscus sabdariffa</name>
    <name type="common">roselle</name>
    <dbReference type="NCBI Taxonomy" id="183260"/>
    <lineage>
        <taxon>Eukaryota</taxon>
        <taxon>Viridiplantae</taxon>
        <taxon>Streptophyta</taxon>
        <taxon>Embryophyta</taxon>
        <taxon>Tracheophyta</taxon>
        <taxon>Spermatophyta</taxon>
        <taxon>Magnoliopsida</taxon>
        <taxon>eudicotyledons</taxon>
        <taxon>Gunneridae</taxon>
        <taxon>Pentapetalae</taxon>
        <taxon>rosids</taxon>
        <taxon>malvids</taxon>
        <taxon>Malvales</taxon>
        <taxon>Malvaceae</taxon>
        <taxon>Malvoideae</taxon>
        <taxon>Hibiscus</taxon>
    </lineage>
</organism>
<accession>A0ABR2G2X4</accession>
<dbReference type="EMBL" id="JBBPBM010000003">
    <property type="protein sequence ID" value="KAK8593155.1"/>
    <property type="molecule type" value="Genomic_DNA"/>
</dbReference>
<evidence type="ECO:0000313" key="2">
    <source>
        <dbReference type="EMBL" id="KAK8593155.1"/>
    </source>
</evidence>
<sequence length="96" mass="10187">MLHATKKGEEQDEEGGENKGILPAAATGRSQPTAYLANQFQLSSHAYCLGGKSDGSLIPSFCFYLPIGKSIASFSCCTCTPIPSFFVTFTLSSVVQ</sequence>
<protein>
    <submittedName>
        <fullName evidence="2">Uncharacterized protein</fullName>
    </submittedName>
</protein>
<name>A0ABR2G2X4_9ROSI</name>
<keyword evidence="3" id="KW-1185">Reference proteome</keyword>
<comment type="caution">
    <text evidence="2">The sequence shown here is derived from an EMBL/GenBank/DDBJ whole genome shotgun (WGS) entry which is preliminary data.</text>
</comment>
<dbReference type="Proteomes" id="UP001472677">
    <property type="component" value="Unassembled WGS sequence"/>
</dbReference>
<feature type="region of interest" description="Disordered" evidence="1">
    <location>
        <begin position="1"/>
        <end position="24"/>
    </location>
</feature>